<keyword evidence="2" id="KW-1185">Reference proteome</keyword>
<evidence type="ECO:0000313" key="1">
    <source>
        <dbReference type="EMBL" id="DAD31211.1"/>
    </source>
</evidence>
<name>A0A822YIB0_NELNU</name>
<sequence>MASTPLQHLIISSEKSILNPGSIHLRTITTKSKGEDEWNDAWELAWLPEDATLSSNKHNRDPWESDVNFSSSSDTPTVVLPSDVDAETKAFVEDMNDNWNERRRAPKTIHQQQQKESSLYNVENMKKDYRLKKQKIHAGLWMKEIEKREEAKLAGSFSSGGGGADDIERLLDSCSEYILLCSFFLIFIQNWKFPFSFLSY</sequence>
<dbReference type="PANTHER" id="PTHR35476:SF2">
    <property type="entry name" value="MUCIN-LIKE PROTEIN"/>
    <property type="match status" value="1"/>
</dbReference>
<organism evidence="1 2">
    <name type="scientific">Nelumbo nucifera</name>
    <name type="common">Sacred lotus</name>
    <dbReference type="NCBI Taxonomy" id="4432"/>
    <lineage>
        <taxon>Eukaryota</taxon>
        <taxon>Viridiplantae</taxon>
        <taxon>Streptophyta</taxon>
        <taxon>Embryophyta</taxon>
        <taxon>Tracheophyta</taxon>
        <taxon>Spermatophyta</taxon>
        <taxon>Magnoliopsida</taxon>
        <taxon>Proteales</taxon>
        <taxon>Nelumbonaceae</taxon>
        <taxon>Nelumbo</taxon>
    </lineage>
</organism>
<dbReference type="AlphaFoldDB" id="A0A822YIB0"/>
<comment type="caution">
    <text evidence="1">The sequence shown here is derived from an EMBL/GenBank/DDBJ whole genome shotgun (WGS) entry which is preliminary data.</text>
</comment>
<dbReference type="EMBL" id="DUZY01000003">
    <property type="protein sequence ID" value="DAD31211.1"/>
    <property type="molecule type" value="Genomic_DNA"/>
</dbReference>
<protein>
    <submittedName>
        <fullName evidence="1">Uncharacterized protein</fullName>
    </submittedName>
</protein>
<gene>
    <name evidence="1" type="ORF">HUJ06_010062</name>
</gene>
<accession>A0A822YIB0</accession>
<proteinExistence type="predicted"/>
<dbReference type="InterPro" id="IPR052851">
    <property type="entry name" value="GCD1_mitochondrial"/>
</dbReference>
<dbReference type="Proteomes" id="UP000607653">
    <property type="component" value="Unassembled WGS sequence"/>
</dbReference>
<dbReference type="PANTHER" id="PTHR35476">
    <property type="entry name" value="MUCIN-LIKE PROTEIN"/>
    <property type="match status" value="1"/>
</dbReference>
<evidence type="ECO:0000313" key="2">
    <source>
        <dbReference type="Proteomes" id="UP000607653"/>
    </source>
</evidence>
<reference evidence="1 2" key="1">
    <citation type="journal article" date="2020" name="Mol. Biol. Evol.">
        <title>Distinct Expression and Methylation Patterns for Genes with Different Fates following a Single Whole-Genome Duplication in Flowering Plants.</title>
        <authorList>
            <person name="Shi T."/>
            <person name="Rahmani R.S."/>
            <person name="Gugger P.F."/>
            <person name="Wang M."/>
            <person name="Li H."/>
            <person name="Zhang Y."/>
            <person name="Li Z."/>
            <person name="Wang Q."/>
            <person name="Van de Peer Y."/>
            <person name="Marchal K."/>
            <person name="Chen J."/>
        </authorList>
    </citation>
    <scope>NUCLEOTIDE SEQUENCE [LARGE SCALE GENOMIC DNA]</scope>
    <source>
        <tissue evidence="1">Leaf</tissue>
    </source>
</reference>